<proteinExistence type="predicted"/>
<accession>A0A849HMG9</accession>
<keyword evidence="2" id="KW-1185">Reference proteome</keyword>
<reference evidence="1 2" key="1">
    <citation type="submission" date="2020-04" db="EMBL/GenBank/DDBJ databases">
        <title>Knoellia sp. isolate from air conditioner.</title>
        <authorList>
            <person name="Chea S."/>
            <person name="Kim D.-U."/>
        </authorList>
    </citation>
    <scope>NUCLEOTIDE SEQUENCE [LARGE SCALE GENOMIC DNA]</scope>
    <source>
        <strain evidence="1 2">DB2414S</strain>
    </source>
</reference>
<name>A0A849HMG9_9MICO</name>
<evidence type="ECO:0000313" key="2">
    <source>
        <dbReference type="Proteomes" id="UP000588586"/>
    </source>
</evidence>
<dbReference type="AlphaFoldDB" id="A0A849HMG9"/>
<dbReference type="Proteomes" id="UP000588586">
    <property type="component" value="Unassembled WGS sequence"/>
</dbReference>
<sequence length="75" mass="8061">MSIAAHPLTVDAELAYKADLLSHADGSHPAPVGSQRSHVLRRSASRLRALLREFARELAQGACPTVGPQHAPRRS</sequence>
<comment type="caution">
    <text evidence="1">The sequence shown here is derived from an EMBL/GenBank/DDBJ whole genome shotgun (WGS) entry which is preliminary data.</text>
</comment>
<gene>
    <name evidence="1" type="ORF">HJG52_17900</name>
</gene>
<organism evidence="1 2">
    <name type="scientific">Knoellia koreensis</name>
    <dbReference type="NCBI Taxonomy" id="2730921"/>
    <lineage>
        <taxon>Bacteria</taxon>
        <taxon>Bacillati</taxon>
        <taxon>Actinomycetota</taxon>
        <taxon>Actinomycetes</taxon>
        <taxon>Micrococcales</taxon>
        <taxon>Intrasporangiaceae</taxon>
        <taxon>Knoellia</taxon>
    </lineage>
</organism>
<protein>
    <submittedName>
        <fullName evidence="1">Uncharacterized protein</fullName>
    </submittedName>
</protein>
<dbReference type="RefSeq" id="WP_171244990.1">
    <property type="nucleotide sequence ID" value="NZ_JABEPQ010000005.1"/>
</dbReference>
<dbReference type="EMBL" id="JABEPQ010000005">
    <property type="protein sequence ID" value="NNM47863.1"/>
    <property type="molecule type" value="Genomic_DNA"/>
</dbReference>
<evidence type="ECO:0000313" key="1">
    <source>
        <dbReference type="EMBL" id="NNM47863.1"/>
    </source>
</evidence>